<evidence type="ECO:0000313" key="4">
    <source>
        <dbReference type="EMBL" id="QDL94229.1"/>
    </source>
</evidence>
<dbReference type="Gene3D" id="3.90.180.10">
    <property type="entry name" value="Medium-chain alcohol dehydrogenases, catalytic domain"/>
    <property type="match status" value="1"/>
</dbReference>
<gene>
    <name evidence="4" type="ORF">FDP22_20500</name>
</gene>
<keyword evidence="2" id="KW-0560">Oxidoreductase</keyword>
<evidence type="ECO:0000256" key="2">
    <source>
        <dbReference type="RuleBase" id="RU364000"/>
    </source>
</evidence>
<dbReference type="EMBL" id="CP040819">
    <property type="protein sequence ID" value="QDL94229.1"/>
    <property type="molecule type" value="Genomic_DNA"/>
</dbReference>
<protein>
    <recommendedName>
        <fullName evidence="2">Zinc-type alcohol dehydrogenase-like protein</fullName>
    </recommendedName>
</protein>
<dbReference type="InterPro" id="IPR013154">
    <property type="entry name" value="ADH-like_N"/>
</dbReference>
<dbReference type="InterPro" id="IPR020843">
    <property type="entry name" value="ER"/>
</dbReference>
<dbReference type="InterPro" id="IPR014182">
    <property type="entry name" value="ADH_Zn_typ-1"/>
</dbReference>
<dbReference type="SUPFAM" id="SSF50129">
    <property type="entry name" value="GroES-like"/>
    <property type="match status" value="1"/>
</dbReference>
<dbReference type="PANTHER" id="PTHR44154">
    <property type="entry name" value="QUINONE OXIDOREDUCTASE"/>
    <property type="match status" value="1"/>
</dbReference>
<keyword evidence="1" id="KW-0521">NADP</keyword>
<feature type="domain" description="Enoyl reductase (ER)" evidence="3">
    <location>
        <begin position="16"/>
        <end position="334"/>
    </location>
</feature>
<keyword evidence="4" id="KW-0614">Plasmid</keyword>
<keyword evidence="5" id="KW-1185">Reference proteome</keyword>
<keyword evidence="2" id="KW-0479">Metal-binding</keyword>
<sequence length="339" mass="36526">MKAVGYQKPGPITEEASLVDIDLPKPTATGRDLLVEVKAVSVNPIDYKIRRSTPPQDADWKVIGWDASGIVTEVGPEVTEFAVGDEVYYAGSLTRAGANSQFHLVDERIVGAKPKSLNWAEAAALPLTSITAWEALFDRLDVNRNVPGAARAIVIIGGAGGVGSIAVQIARRCTDLTVIATASRPETRDWVEGLGAHHVLDHSQPLAAQVEALGIGAPAFAFSTTHTDKHVGEIAAFIAPQGRFALIDDPKDLDIMQFKRKAVSIHHELMFTRPLFGTPDMDEQGKLLNAVSKMVDEGEIRTTLNEHWSPIDAANLKRAHTLLESGTAKGKVVLEGWQP</sequence>
<dbReference type="RefSeq" id="WP_138579567.1">
    <property type="nucleotide sequence ID" value="NZ_CP040819.1"/>
</dbReference>
<reference evidence="4 5" key="1">
    <citation type="submission" date="2019-06" db="EMBL/GenBank/DDBJ databases">
        <title>Genome sequence of Rhodobacteraceae bacterium D4M1.</title>
        <authorList>
            <person name="Cao J."/>
        </authorList>
    </citation>
    <scope>NUCLEOTIDE SEQUENCE [LARGE SCALE GENOMIC DNA]</scope>
    <source>
        <strain evidence="4 5">D4M1</strain>
        <plasmid evidence="5">pd4m1a</plasmid>
    </source>
</reference>
<evidence type="ECO:0000313" key="5">
    <source>
        <dbReference type="Proteomes" id="UP000305888"/>
    </source>
</evidence>
<accession>A0A5B8G461</accession>
<dbReference type="Gene3D" id="3.40.50.720">
    <property type="entry name" value="NAD(P)-binding Rossmann-like Domain"/>
    <property type="match status" value="1"/>
</dbReference>
<dbReference type="Pfam" id="PF13602">
    <property type="entry name" value="ADH_zinc_N_2"/>
    <property type="match status" value="1"/>
</dbReference>
<dbReference type="InterPro" id="IPR011032">
    <property type="entry name" value="GroES-like_sf"/>
</dbReference>
<comment type="similarity">
    <text evidence="2">Belongs to the zinc-containing alcohol dehydrogenase family. Quinone oxidoreductase subfamily.</text>
</comment>
<dbReference type="SUPFAM" id="SSF51735">
    <property type="entry name" value="NAD(P)-binding Rossmann-fold domains"/>
    <property type="match status" value="1"/>
</dbReference>
<dbReference type="GO" id="GO:0008270">
    <property type="term" value="F:zinc ion binding"/>
    <property type="evidence" value="ECO:0007669"/>
    <property type="project" value="InterPro"/>
</dbReference>
<dbReference type="PANTHER" id="PTHR44154:SF1">
    <property type="entry name" value="QUINONE OXIDOREDUCTASE"/>
    <property type="match status" value="1"/>
</dbReference>
<dbReference type="InterPro" id="IPR051603">
    <property type="entry name" value="Zinc-ADH_QOR/CCCR"/>
</dbReference>
<dbReference type="NCBIfam" id="TIGR02817">
    <property type="entry name" value="adh_fam_1"/>
    <property type="match status" value="1"/>
</dbReference>
<dbReference type="KEGG" id="ppru:FDP22_20500"/>
<evidence type="ECO:0000259" key="3">
    <source>
        <dbReference type="SMART" id="SM00829"/>
    </source>
</evidence>
<name>A0A5B8G461_9RHOB</name>
<dbReference type="CDD" id="cd08252">
    <property type="entry name" value="AL_MDR"/>
    <property type="match status" value="1"/>
</dbReference>
<organism evidence="4 5">
    <name type="scientific">Paroceanicella profunda</name>
    <dbReference type="NCBI Taxonomy" id="2579971"/>
    <lineage>
        <taxon>Bacteria</taxon>
        <taxon>Pseudomonadati</taxon>
        <taxon>Pseudomonadota</taxon>
        <taxon>Alphaproteobacteria</taxon>
        <taxon>Rhodobacterales</taxon>
        <taxon>Paracoccaceae</taxon>
        <taxon>Paroceanicella</taxon>
    </lineage>
</organism>
<evidence type="ECO:0000256" key="1">
    <source>
        <dbReference type="ARBA" id="ARBA00022857"/>
    </source>
</evidence>
<keyword evidence="2" id="KW-0862">Zinc</keyword>
<dbReference type="GO" id="GO:0016491">
    <property type="term" value="F:oxidoreductase activity"/>
    <property type="evidence" value="ECO:0007669"/>
    <property type="project" value="UniProtKB-KW"/>
</dbReference>
<dbReference type="SMART" id="SM00829">
    <property type="entry name" value="PKS_ER"/>
    <property type="match status" value="1"/>
</dbReference>
<proteinExistence type="inferred from homology"/>
<dbReference type="InterPro" id="IPR036291">
    <property type="entry name" value="NAD(P)-bd_dom_sf"/>
</dbReference>
<dbReference type="OrthoDB" id="9785812at2"/>
<geneLocation type="plasmid" evidence="5">
    <name>pd4m1a</name>
</geneLocation>
<dbReference type="Pfam" id="PF08240">
    <property type="entry name" value="ADH_N"/>
    <property type="match status" value="1"/>
</dbReference>
<dbReference type="AlphaFoldDB" id="A0A5B8G461"/>
<dbReference type="Proteomes" id="UP000305888">
    <property type="component" value="Plasmid pD4M1A"/>
</dbReference>